<dbReference type="PANTHER" id="PTHR35149:SF1">
    <property type="entry name" value="DUF5655 DOMAIN-CONTAINING PROTEIN"/>
    <property type="match status" value="1"/>
</dbReference>
<gene>
    <name evidence="2" type="ORF">MOO45_06305</name>
</gene>
<evidence type="ECO:0000313" key="2">
    <source>
        <dbReference type="EMBL" id="UQS81812.1"/>
    </source>
</evidence>
<keyword evidence="2" id="KW-0255">Endonuclease</keyword>
<keyword evidence="3" id="KW-1185">Reference proteome</keyword>
<name>A0ABY4P848_9LACO</name>
<dbReference type="InterPro" id="IPR011089">
    <property type="entry name" value="GmrSD_C"/>
</dbReference>
<dbReference type="RefSeq" id="WP_249514080.1">
    <property type="nucleotide sequence ID" value="NZ_CP093366.1"/>
</dbReference>
<dbReference type="EMBL" id="CP093366">
    <property type="protein sequence ID" value="UQS81812.1"/>
    <property type="molecule type" value="Genomic_DNA"/>
</dbReference>
<accession>A0ABY4P848</accession>
<keyword evidence="2" id="KW-0540">Nuclease</keyword>
<reference evidence="2" key="1">
    <citation type="journal article" date="2022" name="Int. J. Syst. Evol. Microbiol.">
        <title>Apilactobacillus apisilvae sp. nov., Nicolia spurrieriana gen. nov. sp. nov., Bombilactobacillus folatiphilus sp. nov. and Bombilactobacillus thymidiniphilus sp. nov., four new lactic acid bacterial isolates from stingless bees Tetragonula carbonaria and Austroplebeia australis.</title>
        <authorList>
            <person name="Oliphant S.A."/>
            <person name="Watson-Haigh N.S."/>
            <person name="Sumby K.M."/>
            <person name="Gardner J."/>
            <person name="Groom S."/>
            <person name="Jiranek V."/>
        </authorList>
    </citation>
    <scope>NUCLEOTIDE SEQUENCE</scope>
    <source>
        <strain evidence="2">SG4_D2</strain>
    </source>
</reference>
<dbReference type="PANTHER" id="PTHR35149">
    <property type="entry name" value="SLL5132 PROTEIN"/>
    <property type="match status" value="1"/>
</dbReference>
<dbReference type="GO" id="GO:0004519">
    <property type="term" value="F:endonuclease activity"/>
    <property type="evidence" value="ECO:0007669"/>
    <property type="project" value="UniProtKB-KW"/>
</dbReference>
<proteinExistence type="predicted"/>
<feature type="domain" description="GmrSD restriction endonucleases C-terminal" evidence="1">
    <location>
        <begin position="1"/>
        <end position="83"/>
    </location>
</feature>
<dbReference type="Pfam" id="PF07510">
    <property type="entry name" value="GmrSD_C"/>
    <property type="match status" value="1"/>
</dbReference>
<protein>
    <submittedName>
        <fullName evidence="2">HNH endonuclease family protein</fullName>
    </submittedName>
</protein>
<sequence length="213" mass="24736">MPQRLNAEWRLQVVNADKVKRQYGGTIGNLTIIKYNQEMGNKTYDEKREYYKDSNVSLTRKVAKTYHHWNKEAIADRTKKLTEELITIFSMPDIKEVVEIDITGEYPIDQTVDVTGKKPVQITISGNEYSVKNWRQMLVTFLNDIWNKDSLNFDRIQENNQISSMLFKSNRNPEKLENGAEIETNFSAAVILAIITKIYEICDIADQVSYTIK</sequence>
<dbReference type="Proteomes" id="UP000831495">
    <property type="component" value="Chromosome"/>
</dbReference>
<evidence type="ECO:0000259" key="1">
    <source>
        <dbReference type="Pfam" id="PF07510"/>
    </source>
</evidence>
<keyword evidence="2" id="KW-0378">Hydrolase</keyword>
<evidence type="ECO:0000313" key="3">
    <source>
        <dbReference type="Proteomes" id="UP000831495"/>
    </source>
</evidence>
<organism evidence="2 3">
    <name type="scientific">Bombilactobacillus folatiphilus</name>
    <dbReference type="NCBI Taxonomy" id="2923362"/>
    <lineage>
        <taxon>Bacteria</taxon>
        <taxon>Bacillati</taxon>
        <taxon>Bacillota</taxon>
        <taxon>Bacilli</taxon>
        <taxon>Lactobacillales</taxon>
        <taxon>Lactobacillaceae</taxon>
        <taxon>Bombilactobacillus</taxon>
    </lineage>
</organism>